<keyword evidence="3" id="KW-1185">Reference proteome</keyword>
<comment type="caution">
    <text evidence="2">The sequence shown here is derived from an EMBL/GenBank/DDBJ whole genome shotgun (WGS) entry which is preliminary data.</text>
</comment>
<evidence type="ECO:0000313" key="2">
    <source>
        <dbReference type="EMBL" id="OAE23643.1"/>
    </source>
</evidence>
<evidence type="ECO:0000313" key="3">
    <source>
        <dbReference type="Proteomes" id="UP000077202"/>
    </source>
</evidence>
<dbReference type="Proteomes" id="UP000077202">
    <property type="component" value="Unassembled WGS sequence"/>
</dbReference>
<dbReference type="AlphaFoldDB" id="A0A176VTC4"/>
<feature type="region of interest" description="Disordered" evidence="1">
    <location>
        <begin position="350"/>
        <end position="371"/>
    </location>
</feature>
<sequence length="401" mass="46138">MPKILNPKLLPGNSPQFVLALQSPLYQAAHGGKEIKLSSTRSRGKNVGIRFRSGNAEHARDIYGVNRPNGPVRGMRGVLVNREHTRNQVRNNVDSDWVNVSISIDSPDAHRMQDVPIEVREVPILSLPASLMEVKQEIQDEEGFYVEPPRKRTRTHEVDAGMDEEEELEEQPSPPESRFKKARVQHDPRPQHPEALISEQLREAVEKAQTYAEPKGTEDCATRSRNERHVRFLNCITLVLQESSGFLKRSSESGCFQPSYDELRNFQCNARRLLDEVEQGIHLFRIKEIERIEAEKARTESVVVAERSKLLARIEGLRQENSNIRAECTKLELEVDRLFHEKAEFEKERVEAEADKEKHAKERTRELAKKHEEEVGNARWKRINRVEELGSAVKLDIDIDF</sequence>
<feature type="region of interest" description="Disordered" evidence="1">
    <location>
        <begin position="146"/>
        <end position="191"/>
    </location>
</feature>
<organism evidence="2 3">
    <name type="scientific">Marchantia polymorpha subsp. ruderalis</name>
    <dbReference type="NCBI Taxonomy" id="1480154"/>
    <lineage>
        <taxon>Eukaryota</taxon>
        <taxon>Viridiplantae</taxon>
        <taxon>Streptophyta</taxon>
        <taxon>Embryophyta</taxon>
        <taxon>Marchantiophyta</taxon>
        <taxon>Marchantiopsida</taxon>
        <taxon>Marchantiidae</taxon>
        <taxon>Marchantiales</taxon>
        <taxon>Marchantiaceae</taxon>
        <taxon>Marchantia</taxon>
    </lineage>
</organism>
<dbReference type="EMBL" id="LVLJ01002815">
    <property type="protein sequence ID" value="OAE23643.1"/>
    <property type="molecule type" value="Genomic_DNA"/>
</dbReference>
<gene>
    <name evidence="2" type="ORF">AXG93_4720s1080</name>
</gene>
<evidence type="ECO:0000256" key="1">
    <source>
        <dbReference type="SAM" id="MobiDB-lite"/>
    </source>
</evidence>
<accession>A0A176VTC4</accession>
<feature type="compositionally biased region" description="Acidic residues" evidence="1">
    <location>
        <begin position="160"/>
        <end position="170"/>
    </location>
</feature>
<proteinExistence type="predicted"/>
<reference evidence="2" key="1">
    <citation type="submission" date="2016-03" db="EMBL/GenBank/DDBJ databases">
        <title>Mechanisms controlling the formation of the plant cell surface in tip-growing cells are functionally conserved among land plants.</title>
        <authorList>
            <person name="Honkanen S."/>
            <person name="Jones V.A."/>
            <person name="Morieri G."/>
            <person name="Champion C."/>
            <person name="Hetherington A.J."/>
            <person name="Kelly S."/>
            <person name="Saint-Marcoux D."/>
            <person name="Proust H."/>
            <person name="Prescott H."/>
            <person name="Dolan L."/>
        </authorList>
    </citation>
    <scope>NUCLEOTIDE SEQUENCE [LARGE SCALE GENOMIC DNA]</scope>
    <source>
        <tissue evidence="2">Whole gametophyte</tissue>
    </source>
</reference>
<name>A0A176VTC4_MARPO</name>
<protein>
    <submittedName>
        <fullName evidence="2">Uncharacterized protein</fullName>
    </submittedName>
</protein>